<accession>A0A5D3YMS8</accession>
<sequence length="75" mass="8886">MNSDLINRKKLVNKLQSIIKRNRDTLTVSEIEILIRAKIRLEDEQAGTFKRRSFTALKRLLPRIPVYLELFEIFA</sequence>
<organism evidence="1 2">
    <name type="scientific">Fodinibius salinus</name>
    <dbReference type="NCBI Taxonomy" id="860790"/>
    <lineage>
        <taxon>Bacteria</taxon>
        <taxon>Pseudomonadati</taxon>
        <taxon>Balneolota</taxon>
        <taxon>Balneolia</taxon>
        <taxon>Balneolales</taxon>
        <taxon>Balneolaceae</taxon>
        <taxon>Fodinibius</taxon>
    </lineage>
</organism>
<dbReference type="AlphaFoldDB" id="A0A5D3YMS8"/>
<evidence type="ECO:0000313" key="1">
    <source>
        <dbReference type="EMBL" id="TYP94001.1"/>
    </source>
</evidence>
<gene>
    <name evidence="1" type="ORF">LX73_1720</name>
</gene>
<name>A0A5D3YMS8_9BACT</name>
<keyword evidence="2" id="KW-1185">Reference proteome</keyword>
<protein>
    <submittedName>
        <fullName evidence="1">Uncharacterized protein</fullName>
    </submittedName>
</protein>
<evidence type="ECO:0000313" key="2">
    <source>
        <dbReference type="Proteomes" id="UP000324595"/>
    </source>
</evidence>
<proteinExistence type="predicted"/>
<comment type="caution">
    <text evidence="1">The sequence shown here is derived from an EMBL/GenBank/DDBJ whole genome shotgun (WGS) entry which is preliminary data.</text>
</comment>
<reference evidence="1 2" key="1">
    <citation type="submission" date="2019-07" db="EMBL/GenBank/DDBJ databases">
        <title>Genomic Encyclopedia of Archaeal and Bacterial Type Strains, Phase II (KMG-II): from individual species to whole genera.</title>
        <authorList>
            <person name="Goeker M."/>
        </authorList>
    </citation>
    <scope>NUCLEOTIDE SEQUENCE [LARGE SCALE GENOMIC DNA]</scope>
    <source>
        <strain evidence="1 2">DSM 21935</strain>
    </source>
</reference>
<dbReference type="EMBL" id="VNHY01000002">
    <property type="protein sequence ID" value="TYP94001.1"/>
    <property type="molecule type" value="Genomic_DNA"/>
</dbReference>
<dbReference type="Proteomes" id="UP000324595">
    <property type="component" value="Unassembled WGS sequence"/>
</dbReference>